<name>A0AAD7BF27_9AGAR</name>
<evidence type="ECO:0000259" key="2">
    <source>
        <dbReference type="Pfam" id="PF03959"/>
    </source>
</evidence>
<dbReference type="EMBL" id="JARKIF010000019">
    <property type="protein sequence ID" value="KAJ7618733.1"/>
    <property type="molecule type" value="Genomic_DNA"/>
</dbReference>
<protein>
    <submittedName>
        <fullName evidence="3">Serine hydrolase-domain-containing protein</fullName>
    </submittedName>
</protein>
<comment type="caution">
    <text evidence="3">The sequence shown here is derived from an EMBL/GenBank/DDBJ whole genome shotgun (WGS) entry which is preliminary data.</text>
</comment>
<dbReference type="Gene3D" id="3.40.50.1820">
    <property type="entry name" value="alpha/beta hydrolase"/>
    <property type="match status" value="1"/>
</dbReference>
<feature type="domain" description="Serine hydrolase" evidence="2">
    <location>
        <begin position="53"/>
        <end position="260"/>
    </location>
</feature>
<reference evidence="3" key="1">
    <citation type="submission" date="2023-03" db="EMBL/GenBank/DDBJ databases">
        <title>Massive genome expansion in bonnet fungi (Mycena s.s.) driven by repeated elements and novel gene families across ecological guilds.</title>
        <authorList>
            <consortium name="Lawrence Berkeley National Laboratory"/>
            <person name="Harder C.B."/>
            <person name="Miyauchi S."/>
            <person name="Viragh M."/>
            <person name="Kuo A."/>
            <person name="Thoen E."/>
            <person name="Andreopoulos B."/>
            <person name="Lu D."/>
            <person name="Skrede I."/>
            <person name="Drula E."/>
            <person name="Henrissat B."/>
            <person name="Morin E."/>
            <person name="Kohler A."/>
            <person name="Barry K."/>
            <person name="LaButti K."/>
            <person name="Morin E."/>
            <person name="Salamov A."/>
            <person name="Lipzen A."/>
            <person name="Mereny Z."/>
            <person name="Hegedus B."/>
            <person name="Baldrian P."/>
            <person name="Stursova M."/>
            <person name="Weitz H."/>
            <person name="Taylor A."/>
            <person name="Grigoriev I.V."/>
            <person name="Nagy L.G."/>
            <person name="Martin F."/>
            <person name="Kauserud H."/>
        </authorList>
    </citation>
    <scope>NUCLEOTIDE SEQUENCE</scope>
    <source>
        <strain evidence="3">9284</strain>
    </source>
</reference>
<dbReference type="GO" id="GO:0005634">
    <property type="term" value="C:nucleus"/>
    <property type="evidence" value="ECO:0007669"/>
    <property type="project" value="TreeGrafter"/>
</dbReference>
<proteinExistence type="predicted"/>
<dbReference type="InterPro" id="IPR050593">
    <property type="entry name" value="LovG"/>
</dbReference>
<evidence type="ECO:0000313" key="4">
    <source>
        <dbReference type="Proteomes" id="UP001221142"/>
    </source>
</evidence>
<dbReference type="Proteomes" id="UP001221142">
    <property type="component" value="Unassembled WGS sequence"/>
</dbReference>
<dbReference type="Pfam" id="PF03959">
    <property type="entry name" value="FSH1"/>
    <property type="match status" value="1"/>
</dbReference>
<dbReference type="InterPro" id="IPR029058">
    <property type="entry name" value="AB_hydrolase_fold"/>
</dbReference>
<dbReference type="PANTHER" id="PTHR48070:SF6">
    <property type="entry name" value="ESTERASE OVCA2"/>
    <property type="match status" value="1"/>
</dbReference>
<sequence>MGARVDFGPYPSPPLNLFCSAHLSGNGAHPTQINASLDKHVRVRRPSILTRFRLVLLEEASNPVYIDAPHALLAVDHPGTIQSDGAGSNSTITISGQPARAWWRFLYTMRDVPTALESFEYIQGVLETQGPFDASSCSRAIKMPSNNRGHFQGILGFSQGASFAALITAYLENREMKGNLLKDVKHPPLQFAVLFSGFYAPNEAIQLPNNIRTPSLHIFGIHDIMVAPENMARLSTYFDSPRVEIHHGGHFIPRTLNWRHFLTEYLNSTGGSSQVKVPGSEIQTEIRSPTLPTCREELEIVRRTIKGLDGQGFALFSIGVLSERVLGYFSFFTLSNLERL</sequence>
<dbReference type="GO" id="GO:0016787">
    <property type="term" value="F:hydrolase activity"/>
    <property type="evidence" value="ECO:0007669"/>
    <property type="project" value="UniProtKB-KW"/>
</dbReference>
<keyword evidence="1 3" id="KW-0378">Hydrolase</keyword>
<organism evidence="3 4">
    <name type="scientific">Roridomyces roridus</name>
    <dbReference type="NCBI Taxonomy" id="1738132"/>
    <lineage>
        <taxon>Eukaryota</taxon>
        <taxon>Fungi</taxon>
        <taxon>Dikarya</taxon>
        <taxon>Basidiomycota</taxon>
        <taxon>Agaricomycotina</taxon>
        <taxon>Agaricomycetes</taxon>
        <taxon>Agaricomycetidae</taxon>
        <taxon>Agaricales</taxon>
        <taxon>Marasmiineae</taxon>
        <taxon>Mycenaceae</taxon>
        <taxon>Roridomyces</taxon>
    </lineage>
</organism>
<evidence type="ECO:0000256" key="1">
    <source>
        <dbReference type="ARBA" id="ARBA00022801"/>
    </source>
</evidence>
<accession>A0AAD7BF27</accession>
<dbReference type="InterPro" id="IPR005645">
    <property type="entry name" value="FSH-like_dom"/>
</dbReference>
<dbReference type="AlphaFoldDB" id="A0AAD7BF27"/>
<evidence type="ECO:0000313" key="3">
    <source>
        <dbReference type="EMBL" id="KAJ7618733.1"/>
    </source>
</evidence>
<keyword evidence="4" id="KW-1185">Reference proteome</keyword>
<dbReference type="PANTHER" id="PTHR48070">
    <property type="entry name" value="ESTERASE OVCA2"/>
    <property type="match status" value="1"/>
</dbReference>
<dbReference type="GO" id="GO:0005737">
    <property type="term" value="C:cytoplasm"/>
    <property type="evidence" value="ECO:0007669"/>
    <property type="project" value="TreeGrafter"/>
</dbReference>
<dbReference type="SUPFAM" id="SSF53474">
    <property type="entry name" value="alpha/beta-Hydrolases"/>
    <property type="match status" value="1"/>
</dbReference>
<gene>
    <name evidence="3" type="ORF">FB45DRAFT_1097442</name>
</gene>